<keyword evidence="1" id="KW-0472">Membrane</keyword>
<keyword evidence="2" id="KW-0614">Plasmid</keyword>
<evidence type="ECO:0000256" key="1">
    <source>
        <dbReference type="SAM" id="Phobius"/>
    </source>
</evidence>
<keyword evidence="1" id="KW-1133">Transmembrane helix</keyword>
<evidence type="ECO:0000313" key="2">
    <source>
        <dbReference type="EMBL" id="ANA15197.1"/>
    </source>
</evidence>
<evidence type="ECO:0000313" key="3">
    <source>
        <dbReference type="Proteomes" id="UP000076595"/>
    </source>
</evidence>
<gene>
    <name evidence="2" type="ORF">WG31_13785</name>
</gene>
<dbReference type="EMBL" id="CP011121">
    <property type="protein sequence ID" value="ANA15197.1"/>
    <property type="molecule type" value="Genomic_DNA"/>
</dbReference>
<sequence>MWTATGRSGQRGRILYPYILVCGYIVVSQAILCEETEITTVGFLNFSAQTRHSAYSLNCLSAQQKQSRQAVVAYMSDIKVGWLAFRIADIVRAVPRYHLEPRVG</sequence>
<reference evidence="2 3" key="1">
    <citation type="submission" date="2015-03" db="EMBL/GenBank/DDBJ databases">
        <title>Genome study of Acetobacter sp. SLV-7.</title>
        <authorList>
            <person name="Cho G.Y."/>
            <person name="Jeon C.O."/>
        </authorList>
    </citation>
    <scope>NUCLEOTIDE SEQUENCE [LARGE SCALE GENOMIC DNA]</scope>
    <source>
        <strain evidence="2 3">SLV-7</strain>
        <plasmid evidence="2 3">unnamed1</plasmid>
    </source>
</reference>
<evidence type="ECO:0008006" key="4">
    <source>
        <dbReference type="Google" id="ProtNLM"/>
    </source>
</evidence>
<proteinExistence type="predicted"/>
<keyword evidence="1" id="KW-0812">Transmembrane</keyword>
<dbReference type="Proteomes" id="UP000076595">
    <property type="component" value="Plasmid unnamed1"/>
</dbReference>
<accession>A0ABN4NXS4</accession>
<feature type="transmembrane region" description="Helical" evidence="1">
    <location>
        <begin position="14"/>
        <end position="32"/>
    </location>
</feature>
<geneLocation type="plasmid" evidence="2 3">
    <name>unnamed1</name>
</geneLocation>
<keyword evidence="3" id="KW-1185">Reference proteome</keyword>
<name>A0ABN4NXS4_9PROT</name>
<protein>
    <recommendedName>
        <fullName evidence="4">Secreted protein</fullName>
    </recommendedName>
</protein>
<organism evidence="2 3">
    <name type="scientific">Acetobacter oryzifermentans</name>
    <dbReference type="NCBI Taxonomy" id="1633874"/>
    <lineage>
        <taxon>Bacteria</taxon>
        <taxon>Pseudomonadati</taxon>
        <taxon>Pseudomonadota</taxon>
        <taxon>Alphaproteobacteria</taxon>
        <taxon>Acetobacterales</taxon>
        <taxon>Acetobacteraceae</taxon>
        <taxon>Acetobacter</taxon>
    </lineage>
</organism>